<evidence type="ECO:0000313" key="3">
    <source>
        <dbReference type="EMBL" id="KZT11953.1"/>
    </source>
</evidence>
<accession>A0A165HN36</accession>
<organism evidence="3 4">
    <name type="scientific">Laetiporus sulphureus 93-53</name>
    <dbReference type="NCBI Taxonomy" id="1314785"/>
    <lineage>
        <taxon>Eukaryota</taxon>
        <taxon>Fungi</taxon>
        <taxon>Dikarya</taxon>
        <taxon>Basidiomycota</taxon>
        <taxon>Agaricomycotina</taxon>
        <taxon>Agaricomycetes</taxon>
        <taxon>Polyporales</taxon>
        <taxon>Laetiporus</taxon>
    </lineage>
</organism>
<feature type="compositionally biased region" description="Basic and acidic residues" evidence="1">
    <location>
        <begin position="1"/>
        <end position="14"/>
    </location>
</feature>
<sequence length="332" mass="37238">MGSDADKSKAKSVPESKSATDFTPNTEIWYSDGSVVLVAKNIAYRVHATIMAAHCEVFKDMFSMPQPSVSDPDAETHEDVPVLRLQDDPVDLKHLLKAIYEHSYFSAGQQTKFPVVASVLRMSTKYDAPFLRQRAIDLLSTAYPSTLAAWDNRASQRLVPPFENELAIVIELAYETDVRVILPAAYFAASREPLSFVLPEFRRLSVVPDAQWDLCRDFVIGRERLQQAEITNILAFLEPTFLRPNCQTSNDATTILNTSRNGLRKIFDSEPYHQWCSAHPAEAGKALVLCVNCCTVVENSIREGRKNVWSQLPGLFGLANWETLRARDGITQ</sequence>
<dbReference type="Pfam" id="PF00651">
    <property type="entry name" value="BTB"/>
    <property type="match status" value="1"/>
</dbReference>
<name>A0A165HN36_9APHY</name>
<dbReference type="CDD" id="cd18186">
    <property type="entry name" value="BTB_POZ_ZBTB_KLHL-like"/>
    <property type="match status" value="1"/>
</dbReference>
<reference evidence="3 4" key="1">
    <citation type="journal article" date="2016" name="Mol. Biol. Evol.">
        <title>Comparative Genomics of Early-Diverging Mushroom-Forming Fungi Provides Insights into the Origins of Lignocellulose Decay Capabilities.</title>
        <authorList>
            <person name="Nagy L.G."/>
            <person name="Riley R."/>
            <person name="Tritt A."/>
            <person name="Adam C."/>
            <person name="Daum C."/>
            <person name="Floudas D."/>
            <person name="Sun H."/>
            <person name="Yadav J.S."/>
            <person name="Pangilinan J."/>
            <person name="Larsson K.H."/>
            <person name="Matsuura K."/>
            <person name="Barry K."/>
            <person name="Labutti K."/>
            <person name="Kuo R."/>
            <person name="Ohm R.A."/>
            <person name="Bhattacharya S.S."/>
            <person name="Shirouzu T."/>
            <person name="Yoshinaga Y."/>
            <person name="Martin F.M."/>
            <person name="Grigoriev I.V."/>
            <person name="Hibbett D.S."/>
        </authorList>
    </citation>
    <scope>NUCLEOTIDE SEQUENCE [LARGE SCALE GENOMIC DNA]</scope>
    <source>
        <strain evidence="3 4">93-53</strain>
    </source>
</reference>
<protein>
    <recommendedName>
        <fullName evidence="2">BTB domain-containing protein</fullName>
    </recommendedName>
</protein>
<dbReference type="Gene3D" id="3.30.710.10">
    <property type="entry name" value="Potassium Channel Kv1.1, Chain A"/>
    <property type="match status" value="1"/>
</dbReference>
<evidence type="ECO:0000256" key="1">
    <source>
        <dbReference type="SAM" id="MobiDB-lite"/>
    </source>
</evidence>
<dbReference type="InterPro" id="IPR000210">
    <property type="entry name" value="BTB/POZ_dom"/>
</dbReference>
<dbReference type="EMBL" id="KV427606">
    <property type="protein sequence ID" value="KZT11953.1"/>
    <property type="molecule type" value="Genomic_DNA"/>
</dbReference>
<proteinExistence type="predicted"/>
<dbReference type="RefSeq" id="XP_040769601.1">
    <property type="nucleotide sequence ID" value="XM_040905428.1"/>
</dbReference>
<dbReference type="PROSITE" id="PS50097">
    <property type="entry name" value="BTB"/>
    <property type="match status" value="1"/>
</dbReference>
<dbReference type="InterPro" id="IPR011333">
    <property type="entry name" value="SKP1/BTB/POZ_sf"/>
</dbReference>
<dbReference type="SMART" id="SM00225">
    <property type="entry name" value="BTB"/>
    <property type="match status" value="1"/>
</dbReference>
<gene>
    <name evidence="3" type="ORF">LAESUDRAFT_670134</name>
</gene>
<evidence type="ECO:0000259" key="2">
    <source>
        <dbReference type="PROSITE" id="PS50097"/>
    </source>
</evidence>
<feature type="region of interest" description="Disordered" evidence="1">
    <location>
        <begin position="1"/>
        <end position="21"/>
    </location>
</feature>
<keyword evidence="4" id="KW-1185">Reference proteome</keyword>
<dbReference type="GeneID" id="63822458"/>
<dbReference type="AlphaFoldDB" id="A0A165HN36"/>
<evidence type="ECO:0000313" key="4">
    <source>
        <dbReference type="Proteomes" id="UP000076871"/>
    </source>
</evidence>
<dbReference type="InParanoid" id="A0A165HN36"/>
<dbReference type="SUPFAM" id="SSF54695">
    <property type="entry name" value="POZ domain"/>
    <property type="match status" value="1"/>
</dbReference>
<dbReference type="Proteomes" id="UP000076871">
    <property type="component" value="Unassembled WGS sequence"/>
</dbReference>
<feature type="domain" description="BTB" evidence="2">
    <location>
        <begin position="33"/>
        <end position="100"/>
    </location>
</feature>
<dbReference type="OrthoDB" id="3893071at2759"/>